<evidence type="ECO:0000313" key="4">
    <source>
        <dbReference type="EMBL" id="TGY42577.1"/>
    </source>
</evidence>
<accession>A0A4S2DK24</accession>
<feature type="domain" description="DUF4097" evidence="3">
    <location>
        <begin position="57"/>
        <end position="264"/>
    </location>
</feature>
<keyword evidence="5" id="KW-1185">Reference proteome</keyword>
<dbReference type="Pfam" id="PF13349">
    <property type="entry name" value="DUF4097"/>
    <property type="match status" value="1"/>
</dbReference>
<gene>
    <name evidence="4" type="ORF">E5347_07115</name>
</gene>
<keyword evidence="2" id="KW-0732">Signal</keyword>
<dbReference type="Proteomes" id="UP000306888">
    <property type="component" value="Unassembled WGS sequence"/>
</dbReference>
<protein>
    <recommendedName>
        <fullName evidence="3">DUF4097 domain-containing protein</fullName>
    </recommendedName>
</protein>
<organism evidence="4 5">
    <name type="scientific">Clostridium sartagoforme</name>
    <dbReference type="NCBI Taxonomy" id="84031"/>
    <lineage>
        <taxon>Bacteria</taxon>
        <taxon>Bacillati</taxon>
        <taxon>Bacillota</taxon>
        <taxon>Clostridia</taxon>
        <taxon>Eubacteriales</taxon>
        <taxon>Clostridiaceae</taxon>
        <taxon>Clostridium</taxon>
    </lineage>
</organism>
<reference evidence="4 5" key="1">
    <citation type="submission" date="2019-04" db="EMBL/GenBank/DDBJ databases">
        <title>Microbes associate with the intestines of laboratory mice.</title>
        <authorList>
            <person name="Navarre W."/>
            <person name="Wong E."/>
            <person name="Huang K."/>
            <person name="Tropini C."/>
            <person name="Ng K."/>
            <person name="Yu B."/>
        </authorList>
    </citation>
    <scope>NUCLEOTIDE SEQUENCE [LARGE SCALE GENOMIC DNA]</scope>
    <source>
        <strain evidence="4 5">NM50_B9-20</strain>
    </source>
</reference>
<feature type="chain" id="PRO_5020477227" description="DUF4097 domain-containing protein" evidence="2">
    <location>
        <begin position="26"/>
        <end position="267"/>
    </location>
</feature>
<dbReference type="AlphaFoldDB" id="A0A4S2DK24"/>
<feature type="compositionally biased region" description="Low complexity" evidence="1">
    <location>
        <begin position="31"/>
        <end position="42"/>
    </location>
</feature>
<evidence type="ECO:0000259" key="3">
    <source>
        <dbReference type="Pfam" id="PF13349"/>
    </source>
</evidence>
<comment type="caution">
    <text evidence="4">The sequence shown here is derived from an EMBL/GenBank/DDBJ whole genome shotgun (WGS) entry which is preliminary data.</text>
</comment>
<evidence type="ECO:0000313" key="5">
    <source>
        <dbReference type="Proteomes" id="UP000306888"/>
    </source>
</evidence>
<dbReference type="RefSeq" id="WP_136005920.1">
    <property type="nucleotide sequence ID" value="NZ_SRYR01000002.1"/>
</dbReference>
<dbReference type="OrthoDB" id="1905666at2"/>
<dbReference type="EMBL" id="SRYR01000002">
    <property type="protein sequence ID" value="TGY42577.1"/>
    <property type="molecule type" value="Genomic_DNA"/>
</dbReference>
<feature type="region of interest" description="Disordered" evidence="1">
    <location>
        <begin position="27"/>
        <end position="47"/>
    </location>
</feature>
<evidence type="ECO:0000256" key="2">
    <source>
        <dbReference type="SAM" id="SignalP"/>
    </source>
</evidence>
<proteinExistence type="predicted"/>
<dbReference type="InterPro" id="IPR025164">
    <property type="entry name" value="Toastrack_DUF4097"/>
</dbReference>
<sequence length="267" mass="28225">MKNVLKIIMALSLATMLTSCGISFGVESRRSSNWSSGSSSNSAREEVNLSEDISDVNKISMRIDVSDLNVIYHDGSNVEITGELSSYSRGIDVNKSGSTFEIVEETKKSTNLGSNNYSELLIKIPRSFNGDLKLDFGVGTFNVSDLVLNNVEVEAGVGNVSLDGISFNSLDLESGVGSVSLVTKEKTGDIYISGGVGEVDVELGNINGNLKFEGGVGSADFKVPVDAPISINSKSGLGDANIKAKTSNEGKYTFDLEVGLGNVTVRN</sequence>
<feature type="signal peptide" evidence="2">
    <location>
        <begin position="1"/>
        <end position="25"/>
    </location>
</feature>
<dbReference type="PROSITE" id="PS51257">
    <property type="entry name" value="PROKAR_LIPOPROTEIN"/>
    <property type="match status" value="1"/>
</dbReference>
<name>A0A4S2DK24_9CLOT</name>
<evidence type="ECO:0000256" key="1">
    <source>
        <dbReference type="SAM" id="MobiDB-lite"/>
    </source>
</evidence>